<evidence type="ECO:0000256" key="1">
    <source>
        <dbReference type="ARBA" id="ARBA00023125"/>
    </source>
</evidence>
<dbReference type="InterPro" id="IPR013096">
    <property type="entry name" value="Cupin_2"/>
</dbReference>
<dbReference type="SUPFAM" id="SSF51182">
    <property type="entry name" value="RmlC-like cupins"/>
    <property type="match status" value="1"/>
</dbReference>
<dbReference type="PANTHER" id="PTHR46797">
    <property type="entry name" value="HTH-TYPE TRANSCRIPTIONAL REGULATOR"/>
    <property type="match status" value="1"/>
</dbReference>
<dbReference type="InterPro" id="IPR014710">
    <property type="entry name" value="RmlC-like_jellyroll"/>
</dbReference>
<dbReference type="Pfam" id="PF07883">
    <property type="entry name" value="Cupin_2"/>
    <property type="match status" value="1"/>
</dbReference>
<evidence type="ECO:0000313" key="3">
    <source>
        <dbReference type="EMBL" id="MXN19850.1"/>
    </source>
</evidence>
<dbReference type="PANTHER" id="PTHR46797:SF20">
    <property type="entry name" value="BLR4304 PROTEIN"/>
    <property type="match status" value="1"/>
</dbReference>
<dbReference type="Pfam" id="PF01381">
    <property type="entry name" value="HTH_3"/>
    <property type="match status" value="1"/>
</dbReference>
<comment type="caution">
    <text evidence="3">The sequence shown here is derived from an EMBL/GenBank/DDBJ whole genome shotgun (WGS) entry which is preliminary data.</text>
</comment>
<dbReference type="SMART" id="SM00530">
    <property type="entry name" value="HTH_XRE"/>
    <property type="match status" value="1"/>
</dbReference>
<reference evidence="3 4" key="1">
    <citation type="submission" date="2019-12" db="EMBL/GenBank/DDBJ databases">
        <authorList>
            <person name="Li M."/>
        </authorList>
    </citation>
    <scope>NUCLEOTIDE SEQUENCE [LARGE SCALE GENOMIC DNA]</scope>
    <source>
        <strain evidence="3 4">GBMRC 2024</strain>
    </source>
</reference>
<evidence type="ECO:0000259" key="2">
    <source>
        <dbReference type="PROSITE" id="PS50943"/>
    </source>
</evidence>
<dbReference type="Proteomes" id="UP000477911">
    <property type="component" value="Unassembled WGS sequence"/>
</dbReference>
<dbReference type="SUPFAM" id="SSF47413">
    <property type="entry name" value="lambda repressor-like DNA-binding domains"/>
    <property type="match status" value="1"/>
</dbReference>
<keyword evidence="4" id="KW-1185">Reference proteome</keyword>
<dbReference type="InterPro" id="IPR011051">
    <property type="entry name" value="RmlC_Cupin_sf"/>
</dbReference>
<proteinExistence type="predicted"/>
<protein>
    <submittedName>
        <fullName evidence="3">Helix-turn-helix domain-containing protein</fullName>
    </submittedName>
</protein>
<dbReference type="CDD" id="cd00093">
    <property type="entry name" value="HTH_XRE"/>
    <property type="match status" value="1"/>
</dbReference>
<sequence length="233" mass="25901">MIRKNRRSRRGCRKFKQTCQEQQMAGANSALISQSELFAPARTTVSTDDVADRIVAIRKARGLTLQDCAKITGVSTSALSKIERRDLSPTLTTLQKIASGLEIDLAELLSSSRPNVPSQGRRAVSRAADQSSTRELLSRTCENILLCNDLRDKRMVPARTRVTARSTDEYPDWPSSDAEIFVFVLSGRMQLHTRIYEPLELGPGDSVYYDASGEHCWTSVGPEDAEVLWLVTP</sequence>
<dbReference type="Gene3D" id="2.60.120.10">
    <property type="entry name" value="Jelly Rolls"/>
    <property type="match status" value="1"/>
</dbReference>
<dbReference type="GO" id="GO:0005829">
    <property type="term" value="C:cytosol"/>
    <property type="evidence" value="ECO:0007669"/>
    <property type="project" value="TreeGrafter"/>
</dbReference>
<dbReference type="Gene3D" id="1.10.260.40">
    <property type="entry name" value="lambda repressor-like DNA-binding domains"/>
    <property type="match status" value="1"/>
</dbReference>
<name>A0A6L7G970_9RHOB</name>
<dbReference type="InterPro" id="IPR050807">
    <property type="entry name" value="TransReg_Diox_bact_type"/>
</dbReference>
<dbReference type="GO" id="GO:0003700">
    <property type="term" value="F:DNA-binding transcription factor activity"/>
    <property type="evidence" value="ECO:0007669"/>
    <property type="project" value="TreeGrafter"/>
</dbReference>
<dbReference type="CDD" id="cd02209">
    <property type="entry name" value="cupin_XRE_C"/>
    <property type="match status" value="1"/>
</dbReference>
<dbReference type="GO" id="GO:0003677">
    <property type="term" value="F:DNA binding"/>
    <property type="evidence" value="ECO:0007669"/>
    <property type="project" value="UniProtKB-KW"/>
</dbReference>
<gene>
    <name evidence="3" type="ORF">GR170_18610</name>
</gene>
<dbReference type="InterPro" id="IPR001387">
    <property type="entry name" value="Cro/C1-type_HTH"/>
</dbReference>
<accession>A0A6L7G970</accession>
<dbReference type="InterPro" id="IPR010982">
    <property type="entry name" value="Lambda_DNA-bd_dom_sf"/>
</dbReference>
<evidence type="ECO:0000313" key="4">
    <source>
        <dbReference type="Proteomes" id="UP000477911"/>
    </source>
</evidence>
<keyword evidence="1" id="KW-0238">DNA-binding</keyword>
<dbReference type="AlphaFoldDB" id="A0A6L7G970"/>
<organism evidence="3 4">
    <name type="scientific">Pseudooceanicola albus</name>
    <dbReference type="NCBI Taxonomy" id="2692189"/>
    <lineage>
        <taxon>Bacteria</taxon>
        <taxon>Pseudomonadati</taxon>
        <taxon>Pseudomonadota</taxon>
        <taxon>Alphaproteobacteria</taxon>
        <taxon>Rhodobacterales</taxon>
        <taxon>Paracoccaceae</taxon>
        <taxon>Pseudooceanicola</taxon>
    </lineage>
</organism>
<dbReference type="EMBL" id="WUMU01000022">
    <property type="protein sequence ID" value="MXN19850.1"/>
    <property type="molecule type" value="Genomic_DNA"/>
</dbReference>
<feature type="domain" description="HTH cro/C1-type" evidence="2">
    <location>
        <begin position="54"/>
        <end position="108"/>
    </location>
</feature>
<dbReference type="PROSITE" id="PS50943">
    <property type="entry name" value="HTH_CROC1"/>
    <property type="match status" value="1"/>
</dbReference>